<evidence type="ECO:0000313" key="2">
    <source>
        <dbReference type="Proteomes" id="UP001367513"/>
    </source>
</evidence>
<dbReference type="RefSeq" id="WP_224404240.1">
    <property type="nucleotide sequence ID" value="NZ_BAAAOD010000002.1"/>
</dbReference>
<dbReference type="Proteomes" id="UP001367513">
    <property type="component" value="Unassembled WGS sequence"/>
</dbReference>
<sequence length="177" mass="18421">MTAAPAPCTHPSAHVVAHLGAHEPLPWQPVPGPTGTEDLGDADTLAARTGHLTLGRCGSCGIQVITAQIRGGPDERRIEYPPVFAGRPDSADLPGFIDRGVPVWTSPWTAIAQPTDQNDPARPDDTVPAAARDVDAAAARLRDVLTSRGIDLGPDAEQIASEAALAVLQTPSPRPQS</sequence>
<dbReference type="EMBL" id="JBBPIX010000021">
    <property type="protein sequence ID" value="MEK6467121.1"/>
    <property type="molecule type" value="Genomic_DNA"/>
</dbReference>
<accession>A0ABU9AL10</accession>
<keyword evidence="2" id="KW-1185">Reference proteome</keyword>
<reference evidence="1 2" key="1">
    <citation type="submission" date="2024-03" db="EMBL/GenBank/DDBJ databases">
        <title>Draft genome sequence of Pseudonocardia carboxydivorans JCM 14827.</title>
        <authorList>
            <person name="Duangmal K."/>
        </authorList>
    </citation>
    <scope>NUCLEOTIDE SEQUENCE [LARGE SCALE GENOMIC DNA]</scope>
    <source>
        <strain evidence="1 2">JCM 14827</strain>
    </source>
</reference>
<proteinExistence type="predicted"/>
<name>A0ABU9AL10_PSEA5</name>
<protein>
    <submittedName>
        <fullName evidence="1">Uncharacterized protein</fullName>
    </submittedName>
</protein>
<organism evidence="1 2">
    <name type="scientific">Pseudonocardia alni subsp. carboxydivorans</name>
    <dbReference type="NCBI Taxonomy" id="415010"/>
    <lineage>
        <taxon>Bacteria</taxon>
        <taxon>Bacillati</taxon>
        <taxon>Actinomycetota</taxon>
        <taxon>Actinomycetes</taxon>
        <taxon>Pseudonocardiales</taxon>
        <taxon>Pseudonocardiaceae</taxon>
        <taxon>Pseudonocardia</taxon>
    </lineage>
</organism>
<evidence type="ECO:0000313" key="1">
    <source>
        <dbReference type="EMBL" id="MEK6467121.1"/>
    </source>
</evidence>
<gene>
    <name evidence="1" type="ORF">WG925_25580</name>
</gene>
<comment type="caution">
    <text evidence="1">The sequence shown here is derived from an EMBL/GenBank/DDBJ whole genome shotgun (WGS) entry which is preliminary data.</text>
</comment>